<evidence type="ECO:0000313" key="2">
    <source>
        <dbReference type="EMBL" id="MFC7135714.1"/>
    </source>
</evidence>
<proteinExistence type="predicted"/>
<dbReference type="AlphaFoldDB" id="A0ABD5XUB3"/>
<organism evidence="2 3">
    <name type="scientific">Halobaculum litoreum</name>
    <dbReference type="NCBI Taxonomy" id="3031998"/>
    <lineage>
        <taxon>Archaea</taxon>
        <taxon>Methanobacteriati</taxon>
        <taxon>Methanobacteriota</taxon>
        <taxon>Stenosarchaea group</taxon>
        <taxon>Halobacteria</taxon>
        <taxon>Halobacteriales</taxon>
        <taxon>Haloferacaceae</taxon>
        <taxon>Halobaculum</taxon>
    </lineage>
</organism>
<evidence type="ECO:0000256" key="1">
    <source>
        <dbReference type="SAM" id="MobiDB-lite"/>
    </source>
</evidence>
<dbReference type="EMBL" id="JBHSZG010000001">
    <property type="protein sequence ID" value="MFC7135714.1"/>
    <property type="molecule type" value="Genomic_DNA"/>
</dbReference>
<sequence>MNAAYDRRPRSTEQTIHPERYPDEPVASVRLPDRSSGDWSRFDLDTRTERLGEAGLFAMFWYNDYVGGYRSADLPYSSYDYSAAPSDGWAGDRLVPYRSGDGDDAAYGYVWGIEFDDASEAGEFVRAYRTMLRLRVGAETVDGRANVYRVPDGPFADAFRVERTGSRVVITNAPTVEQLDTVRAPPR</sequence>
<dbReference type="NCBIfam" id="NF038145">
    <property type="entry name" value="Hvo_1808_fam"/>
    <property type="match status" value="1"/>
</dbReference>
<gene>
    <name evidence="2" type="ORF">ACFQRB_02115</name>
</gene>
<name>A0ABD5XUB3_9EURY</name>
<accession>A0ABD5XUB3</accession>
<dbReference type="InterPro" id="IPR047792">
    <property type="entry name" value="Hvo_1808-like"/>
</dbReference>
<comment type="caution">
    <text evidence="2">The sequence shown here is derived from an EMBL/GenBank/DDBJ whole genome shotgun (WGS) entry which is preliminary data.</text>
</comment>
<protein>
    <submittedName>
        <fullName evidence="2">Hvo_1808 family surface protein</fullName>
    </submittedName>
</protein>
<keyword evidence="3" id="KW-1185">Reference proteome</keyword>
<feature type="region of interest" description="Disordered" evidence="1">
    <location>
        <begin position="1"/>
        <end position="36"/>
    </location>
</feature>
<dbReference type="Proteomes" id="UP001596368">
    <property type="component" value="Unassembled WGS sequence"/>
</dbReference>
<evidence type="ECO:0000313" key="3">
    <source>
        <dbReference type="Proteomes" id="UP001596368"/>
    </source>
</evidence>
<reference evidence="2 3" key="1">
    <citation type="journal article" date="2019" name="Int. J. Syst. Evol. Microbiol.">
        <title>The Global Catalogue of Microorganisms (GCM) 10K type strain sequencing project: providing services to taxonomists for standard genome sequencing and annotation.</title>
        <authorList>
            <consortium name="The Broad Institute Genomics Platform"/>
            <consortium name="The Broad Institute Genome Sequencing Center for Infectious Disease"/>
            <person name="Wu L."/>
            <person name="Ma J."/>
        </authorList>
    </citation>
    <scope>NUCLEOTIDE SEQUENCE [LARGE SCALE GENOMIC DNA]</scope>
    <source>
        <strain evidence="2 3">DT92</strain>
    </source>
</reference>
<feature type="compositionally biased region" description="Basic and acidic residues" evidence="1">
    <location>
        <begin position="1"/>
        <end position="23"/>
    </location>
</feature>